<organism evidence="17 20">
    <name type="scientific">Medicago truncatula</name>
    <name type="common">Barrel medic</name>
    <name type="synonym">Medicago tribuloides</name>
    <dbReference type="NCBI Taxonomy" id="3880"/>
    <lineage>
        <taxon>Eukaryota</taxon>
        <taxon>Viridiplantae</taxon>
        <taxon>Streptophyta</taxon>
        <taxon>Embryophyta</taxon>
        <taxon>Tracheophyta</taxon>
        <taxon>Spermatophyta</taxon>
        <taxon>Magnoliopsida</taxon>
        <taxon>eudicotyledons</taxon>
        <taxon>Gunneridae</taxon>
        <taxon>Pentapetalae</taxon>
        <taxon>rosids</taxon>
        <taxon>fabids</taxon>
        <taxon>Fabales</taxon>
        <taxon>Fabaceae</taxon>
        <taxon>Papilionoideae</taxon>
        <taxon>50 kb inversion clade</taxon>
        <taxon>NPAAA clade</taxon>
        <taxon>Hologalegina</taxon>
        <taxon>IRL clade</taxon>
        <taxon>Trifolieae</taxon>
        <taxon>Medicago</taxon>
    </lineage>
</organism>
<feature type="transmembrane region" description="Helical" evidence="15">
    <location>
        <begin position="583"/>
        <end position="601"/>
    </location>
</feature>
<accession>G7K917</accession>
<evidence type="ECO:0000256" key="8">
    <source>
        <dbReference type="ARBA" id="ARBA00023136"/>
    </source>
</evidence>
<comment type="similarity">
    <text evidence="2 13">Belongs to the glutamate-gated ion channel (TC 1.A.10.1) family.</text>
</comment>
<dbReference type="FunFam" id="3.40.190.10:FF:000054">
    <property type="entry name" value="Glutamate receptor"/>
    <property type="match status" value="1"/>
</dbReference>
<dbReference type="Proteomes" id="UP000265566">
    <property type="component" value="Chromosome 5"/>
</dbReference>
<dbReference type="ExpressionAtlas" id="G7K917">
    <property type="expression patterns" value="differential"/>
</dbReference>
<dbReference type="OMA" id="ATWAIAQ"/>
<dbReference type="GO" id="GO:0005886">
    <property type="term" value="C:plasma membrane"/>
    <property type="evidence" value="ECO:0000318"/>
    <property type="project" value="GO_Central"/>
</dbReference>
<dbReference type="GO" id="GO:0038023">
    <property type="term" value="F:signaling receptor activity"/>
    <property type="evidence" value="ECO:0000318"/>
    <property type="project" value="GO_Central"/>
</dbReference>
<evidence type="ECO:0000256" key="13">
    <source>
        <dbReference type="PIRNR" id="PIRNR037090"/>
    </source>
</evidence>
<feature type="transmembrane region" description="Helical" evidence="15">
    <location>
        <begin position="823"/>
        <end position="847"/>
    </location>
</feature>
<keyword evidence="11 13" id="KW-1071">Ligand-gated ion channel</keyword>
<keyword evidence="14" id="KW-1015">Disulfide bond</keyword>
<dbReference type="EnsemblPlants" id="AES97786">
    <property type="protein sequence ID" value="AES97786"/>
    <property type="gene ID" value="MTR_5g059920"/>
</dbReference>
<keyword evidence="10" id="KW-0325">Glycoprotein</keyword>
<evidence type="ECO:0000313" key="18">
    <source>
        <dbReference type="EMBL" id="RHN55996.1"/>
    </source>
</evidence>
<evidence type="ECO:0000259" key="16">
    <source>
        <dbReference type="SMART" id="SM00079"/>
    </source>
</evidence>
<dbReference type="SMR" id="G7K917"/>
<dbReference type="FunFam" id="3.40.50.2300:FF:000188">
    <property type="entry name" value="Glutamate receptor"/>
    <property type="match status" value="1"/>
</dbReference>
<evidence type="ECO:0000256" key="15">
    <source>
        <dbReference type="SAM" id="Phobius"/>
    </source>
</evidence>
<dbReference type="PaxDb" id="3880-AES97786"/>
<reference evidence="21" key="4">
    <citation type="journal article" date="2018" name="Nat. Plants">
        <title>Whole-genome landscape of Medicago truncatula symbiotic genes.</title>
        <authorList>
            <person name="Pecrix Y."/>
            <person name="Staton S.E."/>
            <person name="Sallet E."/>
            <person name="Lelandais-Briere C."/>
            <person name="Moreau S."/>
            <person name="Carrere S."/>
            <person name="Blein T."/>
            <person name="Jardinaud M.F."/>
            <person name="Latrasse D."/>
            <person name="Zouine M."/>
            <person name="Zahm M."/>
            <person name="Kreplak J."/>
            <person name="Mayjonade B."/>
            <person name="Satge C."/>
            <person name="Perez M."/>
            <person name="Cauet S."/>
            <person name="Marande W."/>
            <person name="Chantry-Darmon C."/>
            <person name="Lopez-Roques C."/>
            <person name="Bouchez O."/>
            <person name="Berard A."/>
            <person name="Debelle F."/>
            <person name="Munos S."/>
            <person name="Bendahmane A."/>
            <person name="Berges H."/>
            <person name="Niebel A."/>
            <person name="Buitink J."/>
            <person name="Frugier F."/>
            <person name="Benhamed M."/>
            <person name="Crespi M."/>
            <person name="Gouzy J."/>
            <person name="Gamas P."/>
        </authorList>
    </citation>
    <scope>NUCLEOTIDE SEQUENCE [LARGE SCALE GENOMIC DNA]</scope>
    <source>
        <strain evidence="21">cv. Jemalong A17</strain>
    </source>
</reference>
<evidence type="ECO:0000256" key="12">
    <source>
        <dbReference type="ARBA" id="ARBA00023303"/>
    </source>
</evidence>
<evidence type="ECO:0000313" key="19">
    <source>
        <dbReference type="EnsemblPlants" id="AES97786"/>
    </source>
</evidence>
<evidence type="ECO:0000256" key="2">
    <source>
        <dbReference type="ARBA" id="ARBA00008685"/>
    </source>
</evidence>
<dbReference type="STRING" id="3880.G7K917"/>
<dbReference type="CDD" id="cd13686">
    <property type="entry name" value="GluR_Plant"/>
    <property type="match status" value="1"/>
</dbReference>
<dbReference type="FunFam" id="1.10.287.70:FF:000172">
    <property type="entry name" value="Glutamate receptor"/>
    <property type="match status" value="1"/>
</dbReference>
<dbReference type="PIRSF" id="PIRSF037090">
    <property type="entry name" value="Iontro_Glu-like_rcpt_pln"/>
    <property type="match status" value="1"/>
</dbReference>
<keyword evidence="8 13" id="KW-0472">Membrane</keyword>
<dbReference type="GO" id="GO:0015276">
    <property type="term" value="F:ligand-gated monoatomic ion channel activity"/>
    <property type="evidence" value="ECO:0000318"/>
    <property type="project" value="GO_Central"/>
</dbReference>
<proteinExistence type="inferred from homology"/>
<dbReference type="EMBL" id="PSQE01000005">
    <property type="protein sequence ID" value="RHN55996.1"/>
    <property type="molecule type" value="Genomic_DNA"/>
</dbReference>
<reference evidence="17 20" key="2">
    <citation type="journal article" date="2014" name="BMC Genomics">
        <title>An improved genome release (version Mt4.0) for the model legume Medicago truncatula.</title>
        <authorList>
            <person name="Tang H."/>
            <person name="Krishnakumar V."/>
            <person name="Bidwell S."/>
            <person name="Rosen B."/>
            <person name="Chan A."/>
            <person name="Zhou S."/>
            <person name="Gentzbittel L."/>
            <person name="Childs K.L."/>
            <person name="Yandell M."/>
            <person name="Gundlach H."/>
            <person name="Mayer K.F."/>
            <person name="Schwartz D.C."/>
            <person name="Town C.D."/>
        </authorList>
    </citation>
    <scope>GENOME REANNOTATION</scope>
    <source>
        <strain evidence="19 20">cv. Jemalong A17</strain>
    </source>
</reference>
<evidence type="ECO:0000256" key="5">
    <source>
        <dbReference type="ARBA" id="ARBA00022729"/>
    </source>
</evidence>
<dbReference type="AlphaFoldDB" id="G7K917"/>
<keyword evidence="6 15" id="KW-1133">Transmembrane helix</keyword>
<feature type="transmembrane region" description="Helical" evidence="15">
    <location>
        <begin position="638"/>
        <end position="658"/>
    </location>
</feature>
<evidence type="ECO:0000256" key="11">
    <source>
        <dbReference type="ARBA" id="ARBA00023286"/>
    </source>
</evidence>
<feature type="transmembrane region" description="Helical" evidence="15">
    <location>
        <begin position="607"/>
        <end position="626"/>
    </location>
</feature>
<evidence type="ECO:0000256" key="1">
    <source>
        <dbReference type="ARBA" id="ARBA00004141"/>
    </source>
</evidence>
<evidence type="ECO:0000256" key="4">
    <source>
        <dbReference type="ARBA" id="ARBA00022692"/>
    </source>
</evidence>
<dbReference type="eggNOG" id="KOG1052">
    <property type="taxonomic scope" value="Eukaryota"/>
</dbReference>
<dbReference type="InterPro" id="IPR015683">
    <property type="entry name" value="Ionotropic_Glu_rcpt"/>
</dbReference>
<evidence type="ECO:0000313" key="21">
    <source>
        <dbReference type="Proteomes" id="UP000265566"/>
    </source>
</evidence>
<keyword evidence="20" id="KW-1185">Reference proteome</keyword>
<evidence type="ECO:0000256" key="9">
    <source>
        <dbReference type="ARBA" id="ARBA00023170"/>
    </source>
</evidence>
<dbReference type="InterPro" id="IPR001320">
    <property type="entry name" value="Iontro_rcpt_C"/>
</dbReference>
<dbReference type="OrthoDB" id="5984008at2759"/>
<comment type="function">
    <text evidence="13">Glutamate-gated receptor that probably acts as non-selective cation channel.</text>
</comment>
<dbReference type="InterPro" id="IPR001828">
    <property type="entry name" value="ANF_lig-bd_rcpt"/>
</dbReference>
<dbReference type="Gene3D" id="3.40.190.10">
    <property type="entry name" value="Periplasmic binding protein-like II"/>
    <property type="match status" value="3"/>
</dbReference>
<keyword evidence="7 13" id="KW-0406">Ion transport</keyword>
<name>G7K917_MEDTR</name>
<keyword evidence="5" id="KW-0732">Signal</keyword>
<dbReference type="Gramene" id="rna31306">
    <property type="protein sequence ID" value="RHN55996.1"/>
    <property type="gene ID" value="gene31306"/>
</dbReference>
<evidence type="ECO:0000313" key="20">
    <source>
        <dbReference type="Proteomes" id="UP000002051"/>
    </source>
</evidence>
<reference evidence="17 20" key="1">
    <citation type="journal article" date="2011" name="Nature">
        <title>The Medicago genome provides insight into the evolution of rhizobial symbioses.</title>
        <authorList>
            <person name="Young N.D."/>
            <person name="Debelle F."/>
            <person name="Oldroyd G.E."/>
            <person name="Geurts R."/>
            <person name="Cannon S.B."/>
            <person name="Udvardi M.K."/>
            <person name="Benedito V.A."/>
            <person name="Mayer K.F."/>
            <person name="Gouzy J."/>
            <person name="Schoof H."/>
            <person name="Van de Peer Y."/>
            <person name="Proost S."/>
            <person name="Cook D.R."/>
            <person name="Meyers B.C."/>
            <person name="Spannagl M."/>
            <person name="Cheung F."/>
            <person name="De Mita S."/>
            <person name="Krishnakumar V."/>
            <person name="Gundlach H."/>
            <person name="Zhou S."/>
            <person name="Mudge J."/>
            <person name="Bharti A.K."/>
            <person name="Murray J.D."/>
            <person name="Naoumkina M.A."/>
            <person name="Rosen B."/>
            <person name="Silverstein K.A."/>
            <person name="Tang H."/>
            <person name="Rombauts S."/>
            <person name="Zhao P.X."/>
            <person name="Zhou P."/>
            <person name="Barbe V."/>
            <person name="Bardou P."/>
            <person name="Bechner M."/>
            <person name="Bellec A."/>
            <person name="Berger A."/>
            <person name="Berges H."/>
            <person name="Bidwell S."/>
            <person name="Bisseling T."/>
            <person name="Choisne N."/>
            <person name="Couloux A."/>
            <person name="Denny R."/>
            <person name="Deshpande S."/>
            <person name="Dai X."/>
            <person name="Doyle J.J."/>
            <person name="Dudez A.M."/>
            <person name="Farmer A.D."/>
            <person name="Fouteau S."/>
            <person name="Franken C."/>
            <person name="Gibelin C."/>
            <person name="Gish J."/>
            <person name="Goldstein S."/>
            <person name="Gonzalez A.J."/>
            <person name="Green P.J."/>
            <person name="Hallab A."/>
            <person name="Hartog M."/>
            <person name="Hua A."/>
            <person name="Humphray S.J."/>
            <person name="Jeong D.H."/>
            <person name="Jing Y."/>
            <person name="Jocker A."/>
            <person name="Kenton S.M."/>
            <person name="Kim D.J."/>
            <person name="Klee K."/>
            <person name="Lai H."/>
            <person name="Lang C."/>
            <person name="Lin S."/>
            <person name="Macmil S.L."/>
            <person name="Magdelenat G."/>
            <person name="Matthews L."/>
            <person name="McCorrison J."/>
            <person name="Monaghan E.L."/>
            <person name="Mun J.H."/>
            <person name="Najar F.Z."/>
            <person name="Nicholson C."/>
            <person name="Noirot C."/>
            <person name="O'Bleness M."/>
            <person name="Paule C.R."/>
            <person name="Poulain J."/>
            <person name="Prion F."/>
            <person name="Qin B."/>
            <person name="Qu C."/>
            <person name="Retzel E.F."/>
            <person name="Riddle C."/>
            <person name="Sallet E."/>
            <person name="Samain S."/>
            <person name="Samson N."/>
            <person name="Sanders I."/>
            <person name="Saurat O."/>
            <person name="Scarpelli C."/>
            <person name="Schiex T."/>
            <person name="Segurens B."/>
            <person name="Severin A.J."/>
            <person name="Sherrier D.J."/>
            <person name="Shi R."/>
            <person name="Sims S."/>
            <person name="Singer S.R."/>
            <person name="Sinharoy S."/>
            <person name="Sterck L."/>
            <person name="Viollet A."/>
            <person name="Wang B.B."/>
            <person name="Wang K."/>
            <person name="Wang M."/>
            <person name="Wang X."/>
            <person name="Warfsmann J."/>
            <person name="Weissenbach J."/>
            <person name="White D.D."/>
            <person name="White J.D."/>
            <person name="Wiley G.B."/>
            <person name="Wincker P."/>
            <person name="Xing Y."/>
            <person name="Yang L."/>
            <person name="Yao Z."/>
            <person name="Ying F."/>
            <person name="Zhai J."/>
            <person name="Zhou L."/>
            <person name="Zuber A."/>
            <person name="Denarie J."/>
            <person name="Dixon R.A."/>
            <person name="May G.D."/>
            <person name="Schwartz D.C."/>
            <person name="Rogers J."/>
            <person name="Quetier F."/>
            <person name="Town C.D."/>
            <person name="Roe B.A."/>
        </authorList>
    </citation>
    <scope>NUCLEOTIDE SEQUENCE [LARGE SCALE GENOMIC DNA]</scope>
    <source>
        <strain evidence="17">A17</strain>
        <strain evidence="19 20">cv. Jemalong A17</strain>
    </source>
</reference>
<evidence type="ECO:0000256" key="14">
    <source>
        <dbReference type="PIRSR" id="PIRSR037090-50"/>
    </source>
</evidence>
<dbReference type="Pfam" id="PF01094">
    <property type="entry name" value="ANF_receptor"/>
    <property type="match status" value="1"/>
</dbReference>
<dbReference type="InterPro" id="IPR017103">
    <property type="entry name" value="Iontropic_Glu_rcpt_pln"/>
</dbReference>
<dbReference type="Pfam" id="PF00060">
    <property type="entry name" value="Lig_chan"/>
    <property type="match status" value="1"/>
</dbReference>
<dbReference type="SUPFAM" id="SSF53822">
    <property type="entry name" value="Periplasmic binding protein-like I"/>
    <property type="match status" value="1"/>
</dbReference>
<feature type="transmembrane region" description="Helical" evidence="15">
    <location>
        <begin position="6"/>
        <end position="26"/>
    </location>
</feature>
<sequence>MGRNSSLQLSILCFNIVLLLLAWSRVKRSHCLVPKQKSVMSIGVVLDLVSLMGKHQKIAMEIAVKEFNNQLSSSKLDLQIKDSHGNSAQVISSVMDLSRSNQVLAIVGTITHNEATLASEFDDNIKNTPILSLTSFAGRQELLSPRLPHFIQLGDDINHHIQCIAAIVGEFRWKKVAVIYEHNNDYFSSDPEIILSLSNSLKLAGSEIESHLAIPSLSTLSDAESTIENELNKLKRKSNRVFLIVRSSLELANIICEKAKQIGLMEKGSVWIIPDEVAGLLDSVNSSVIFNMQGVVGFRTHFIEMNKGFRKFKFLFRRKFALEYPEEDSVNPSNIALQAYYATKAIAEAANKLSQGKFRLEQFSEKILSRKFERLSAKTFSKNGQFLQSPTFNIINVIGKSYRELALWSSTLGFSKNIVRHQVMEMTNTTNDSNGVFSTVYWPGDFQSVPKGWIHSNEDRSLKIGVPANGVFTQFVNVTHDSRNGTLITGFSIGVFKVVVERLPYDLQYKFIPFNGSYDEMVYQVYNKTLDAAVGDTAIVEYRYHLVDFSQPYVESGLQMVVTEQPAKSKETWMFLDAFTKEMWLMIAATHIFVGVVIWLIEREANPDLRGFGSMLWFLVTVLFYAHREPIRKPLAQVVLTPWLFAIFIVTNSFTASLTSITISQVKPSVLDIQTLKERNSPVGCNGNSFIVKYLIDVLKFKPENIRKINSMSDYAAAFEKKEIEAAFFVAPHAKVFLAKYSCKGFIKVGNVFRLGGFGFVFPKGSSLVADISEALLNMIESGETEQLEKNMLNEIESESKANCSSLESNKGKNNSSIGLQPFLGLFSICSIFAVLALSYHMICLLVKNVETLRKHTVLALTRLWRCTTKFFAWCRSKLQSRILRRVRNNSETRNASEENVTNSQQILVVVEFVDNVLAAHAS</sequence>
<dbReference type="SMART" id="SM00079">
    <property type="entry name" value="PBPe"/>
    <property type="match status" value="1"/>
</dbReference>
<gene>
    <name evidence="19" type="primary">11432453</name>
    <name evidence="17" type="ordered locus">MTR_5g059920</name>
    <name evidence="18" type="ORF">MtrunA17_Chr5g0424541</name>
</gene>
<evidence type="ECO:0000256" key="6">
    <source>
        <dbReference type="ARBA" id="ARBA00022989"/>
    </source>
</evidence>
<feature type="disulfide bond" evidence="14">
    <location>
        <begin position="743"/>
        <end position="804"/>
    </location>
</feature>
<comment type="subcellular location">
    <subcellularLocation>
        <location evidence="1">Membrane</location>
        <topology evidence="1">Multi-pass membrane protein</topology>
    </subcellularLocation>
</comment>
<evidence type="ECO:0000256" key="3">
    <source>
        <dbReference type="ARBA" id="ARBA00022448"/>
    </source>
</evidence>
<keyword evidence="12 13" id="KW-0407">Ion channel</keyword>
<feature type="domain" description="Ionotropic glutamate receptor C-terminal" evidence="16">
    <location>
        <begin position="461"/>
        <end position="795"/>
    </location>
</feature>
<keyword evidence="9 13" id="KW-0675">Receptor</keyword>
<evidence type="ECO:0000256" key="7">
    <source>
        <dbReference type="ARBA" id="ARBA00023065"/>
    </source>
</evidence>
<evidence type="ECO:0000313" key="17">
    <source>
        <dbReference type="EMBL" id="AES97786.1"/>
    </source>
</evidence>
<protein>
    <recommendedName>
        <fullName evidence="13">Glutamate receptor</fullName>
    </recommendedName>
</protein>
<reference evidence="19" key="3">
    <citation type="submission" date="2015-04" db="UniProtKB">
        <authorList>
            <consortium name="EnsemblPlants"/>
        </authorList>
    </citation>
    <scope>IDENTIFICATION</scope>
    <source>
        <strain evidence="19">cv. Jemalong A17</strain>
    </source>
</reference>
<dbReference type="KEGG" id="mtr:11432453"/>
<dbReference type="SUPFAM" id="SSF53850">
    <property type="entry name" value="Periplasmic binding protein-like II"/>
    <property type="match status" value="1"/>
</dbReference>
<dbReference type="InterPro" id="IPR028082">
    <property type="entry name" value="Peripla_BP_I"/>
</dbReference>
<keyword evidence="4 15" id="KW-0812">Transmembrane</keyword>
<dbReference type="Gene3D" id="3.40.50.2300">
    <property type="match status" value="2"/>
</dbReference>
<dbReference type="EMBL" id="CM001221">
    <property type="protein sequence ID" value="AES97786.1"/>
    <property type="molecule type" value="Genomic_DNA"/>
</dbReference>
<dbReference type="Proteomes" id="UP000002051">
    <property type="component" value="Chromosome 5"/>
</dbReference>
<reference evidence="18" key="5">
    <citation type="journal article" date="2018" name="Nat. Plants">
        <title>Whole-genome landscape of Medicago truncatula symbiotic genes.</title>
        <authorList>
            <person name="Pecrix Y."/>
            <person name="Gamas P."/>
            <person name="Carrere S."/>
        </authorList>
    </citation>
    <scope>NUCLEOTIDE SEQUENCE</scope>
    <source>
        <tissue evidence="18">Leaves</tissue>
    </source>
</reference>
<keyword evidence="3 13" id="KW-0813">Transport</keyword>
<evidence type="ECO:0000256" key="10">
    <source>
        <dbReference type="ARBA" id="ARBA00023180"/>
    </source>
</evidence>
<dbReference type="PANTHER" id="PTHR18966">
    <property type="entry name" value="IONOTROPIC GLUTAMATE RECEPTOR"/>
    <property type="match status" value="1"/>
</dbReference>